<proteinExistence type="predicted"/>
<dbReference type="Proteomes" id="UP000075430">
    <property type="component" value="Unassembled WGS sequence"/>
</dbReference>
<comment type="caution">
    <text evidence="2">The sequence shown here is derived from an EMBL/GenBank/DDBJ whole genome shotgun (WGS) entry which is preliminary data.</text>
</comment>
<organism evidence="2 3">
    <name type="scientific">Bacillus nakamurai</name>
    <dbReference type="NCBI Taxonomy" id="1793963"/>
    <lineage>
        <taxon>Bacteria</taxon>
        <taxon>Bacillati</taxon>
        <taxon>Bacillota</taxon>
        <taxon>Bacilli</taxon>
        <taxon>Bacillales</taxon>
        <taxon>Bacillaceae</taxon>
        <taxon>Bacillus</taxon>
    </lineage>
</organism>
<dbReference type="Pfam" id="PF07875">
    <property type="entry name" value="Coat_F"/>
    <property type="match status" value="1"/>
</dbReference>
<accession>A0A150F5U8</accession>
<dbReference type="AlphaFoldDB" id="A0A150F5U8"/>
<dbReference type="InterPro" id="IPR012851">
    <property type="entry name" value="Spore_coat_CotF-like"/>
</dbReference>
<sequence length="110" mass="13037">MNQQNQKISNPQTPVPNTAQMNDRDLVNELLTTEKYMTSSYCTALHEFSHESLYQDIQSIFDESQKAQRRLYDVMFQNGWYSLEAADTQKLQQSYQKFQQTIQQQSPYQQ</sequence>
<evidence type="ECO:0008006" key="4">
    <source>
        <dbReference type="Google" id="ProtNLM"/>
    </source>
</evidence>
<feature type="compositionally biased region" description="Polar residues" evidence="1">
    <location>
        <begin position="1"/>
        <end position="21"/>
    </location>
</feature>
<protein>
    <recommendedName>
        <fullName evidence="4">Spore coat protein</fullName>
    </recommendedName>
</protein>
<gene>
    <name evidence="2" type="ORF">AXI58_18065</name>
</gene>
<reference evidence="3" key="1">
    <citation type="submission" date="2016-02" db="EMBL/GenBank/DDBJ databases">
        <authorList>
            <person name="Dunlap C."/>
        </authorList>
    </citation>
    <scope>NUCLEOTIDE SEQUENCE [LARGE SCALE GENOMIC DNA]</scope>
    <source>
        <strain evidence="3">NRRL B-41092</strain>
    </source>
</reference>
<dbReference type="EMBL" id="LSBA01000019">
    <property type="protein sequence ID" value="KXZ17658.1"/>
    <property type="molecule type" value="Genomic_DNA"/>
</dbReference>
<evidence type="ECO:0000313" key="2">
    <source>
        <dbReference type="EMBL" id="KXZ17658.1"/>
    </source>
</evidence>
<dbReference type="RefSeq" id="WP_061522164.1">
    <property type="nucleotide sequence ID" value="NZ_JANBMN010000005.1"/>
</dbReference>
<feature type="region of interest" description="Disordered" evidence="1">
    <location>
        <begin position="1"/>
        <end position="22"/>
    </location>
</feature>
<evidence type="ECO:0000256" key="1">
    <source>
        <dbReference type="SAM" id="MobiDB-lite"/>
    </source>
</evidence>
<dbReference type="STRING" id="1793963.AXI58_18065"/>
<keyword evidence="3" id="KW-1185">Reference proteome</keyword>
<name>A0A150F5U8_9BACI</name>
<evidence type="ECO:0000313" key="3">
    <source>
        <dbReference type="Proteomes" id="UP000075430"/>
    </source>
</evidence>
<dbReference type="OrthoDB" id="1647790at2"/>